<proteinExistence type="predicted"/>
<dbReference type="AlphaFoldDB" id="A0A8S1WAD9"/>
<protein>
    <submittedName>
        <fullName evidence="2">Uncharacterized protein</fullName>
    </submittedName>
</protein>
<gene>
    <name evidence="2" type="ORF">PPENT_87.1.T0880094</name>
</gene>
<reference evidence="2" key="1">
    <citation type="submission" date="2021-01" db="EMBL/GenBank/DDBJ databases">
        <authorList>
            <consortium name="Genoscope - CEA"/>
            <person name="William W."/>
        </authorList>
    </citation>
    <scope>NUCLEOTIDE SEQUENCE</scope>
</reference>
<keyword evidence="3" id="KW-1185">Reference proteome</keyword>
<accession>A0A8S1WAD9</accession>
<evidence type="ECO:0000313" key="2">
    <source>
        <dbReference type="EMBL" id="CAD8186994.1"/>
    </source>
</evidence>
<evidence type="ECO:0000256" key="1">
    <source>
        <dbReference type="SAM" id="Coils"/>
    </source>
</evidence>
<dbReference type="EMBL" id="CAJJDO010000088">
    <property type="protein sequence ID" value="CAD8186994.1"/>
    <property type="molecule type" value="Genomic_DNA"/>
</dbReference>
<comment type="caution">
    <text evidence="2">The sequence shown here is derived from an EMBL/GenBank/DDBJ whole genome shotgun (WGS) entry which is preliminary data.</text>
</comment>
<feature type="coiled-coil region" evidence="1">
    <location>
        <begin position="11"/>
        <end position="68"/>
    </location>
</feature>
<dbReference type="OrthoDB" id="308889at2759"/>
<sequence length="235" mass="27778">MISVIDYDATYHELQAKRKFLDESVQSMQDQSDHKNNQALIKLTTEQLKQLKLEKNTQQQKYSDYINQVNEILQRNRNSLFNLHQKEDKLYQIKTSLQSELLAFIPSVGLRHKKLLQQEQVDVKIRRHKHINEEKLRQQQQLRGIGDQEMKQISQNLSKYARNDEINSPKQDDNNLENGSLVMSKSFNQSQPRQIQQQSQISQNLTPVVKNQFQQKPLRGQIQSQLQYEGYEDDD</sequence>
<dbReference type="Proteomes" id="UP000689195">
    <property type="component" value="Unassembled WGS sequence"/>
</dbReference>
<evidence type="ECO:0000313" key="3">
    <source>
        <dbReference type="Proteomes" id="UP000689195"/>
    </source>
</evidence>
<organism evidence="2 3">
    <name type="scientific">Paramecium pentaurelia</name>
    <dbReference type="NCBI Taxonomy" id="43138"/>
    <lineage>
        <taxon>Eukaryota</taxon>
        <taxon>Sar</taxon>
        <taxon>Alveolata</taxon>
        <taxon>Ciliophora</taxon>
        <taxon>Intramacronucleata</taxon>
        <taxon>Oligohymenophorea</taxon>
        <taxon>Peniculida</taxon>
        <taxon>Parameciidae</taxon>
        <taxon>Paramecium</taxon>
    </lineage>
</organism>
<keyword evidence="1" id="KW-0175">Coiled coil</keyword>
<name>A0A8S1WAD9_9CILI</name>